<accession>A0A3D8SBH2</accession>
<feature type="binding site" description="axial binding residue" evidence="6">
    <location>
        <position position="486"/>
    </location>
    <ligand>
        <name>heme</name>
        <dbReference type="ChEBI" id="CHEBI:30413"/>
    </ligand>
    <ligandPart>
        <name>Fe</name>
        <dbReference type="ChEBI" id="CHEBI:18248"/>
    </ligandPart>
</feature>
<keyword evidence="8" id="KW-1133">Transmembrane helix</keyword>
<sequence>MLATPTFGDMLSYLQTHSWILGLFLFIFTLCIILWMRTHLPPGHPPLVKATIPWLGHSIDLLMHTNWLLEHVEAQYPRDGIKSLTIAGGYLYMVTDPELAAQTDRQPRNFSFDSLPLLVAAAFGCDKADMKIIEHHAPDFALSPNSKMRSDRSEVLDRVNRLTSENLQSKSLGCITAVFLETLTQRIDHLFPEGQDASYQWEEVELVDFVKEHWTIATTISLFGSKLYEAWPDLDRWIWEFDPNVDLLLTRLPFVFPKAQWMREEGLEKMARWEADAKKADQEGLDPDGAEWTPHWGANFMKTRAKVLDEYGLSSRGKATFPLSLFLGQNTNTIPVSIWLFIQAFTIPGLYPRLLTAIQDSRSISDPRKFDIALLHGQPLLQSLLRETYRWATSSPTIRTAQLDTKIGPYVLLKGGLVMINPRSFQMRPDIWSENVAQFDPDRFLETDVTEPQGPGSDPNGRSSNAKTQKFRQLSVRAFGGGHHLCPGRHLAGNEIAGGCAVLMNMLEIEVVEDVLKERGLPKVMLADNKKGGLWPDRGLRVRMRRRRKYSAMKFMNSATTPDTDDDESVKFPNPLTPRKQSIIPHTLDYKILPHRPHPRALLHNLCILPPPLPPLHPSSPALFPQHPPDHTCQLITESQIPMILAPDANSTTREPETPAGIVLVVRDHGPESVVADRASFSAEPRVSEPDREQPRWVETSELSF</sequence>
<dbReference type="Proteomes" id="UP000256328">
    <property type="component" value="Unassembled WGS sequence"/>
</dbReference>
<dbReference type="Pfam" id="PF00067">
    <property type="entry name" value="p450"/>
    <property type="match status" value="1"/>
</dbReference>
<dbReference type="InterPro" id="IPR002403">
    <property type="entry name" value="Cyt_P450_E_grp-IV"/>
</dbReference>
<evidence type="ECO:0008006" key="11">
    <source>
        <dbReference type="Google" id="ProtNLM"/>
    </source>
</evidence>
<keyword evidence="4 6" id="KW-0479">Metal-binding</keyword>
<dbReference type="Gene3D" id="1.10.630.10">
    <property type="entry name" value="Cytochrome P450"/>
    <property type="match status" value="1"/>
</dbReference>
<comment type="caution">
    <text evidence="9">The sequence shown here is derived from an EMBL/GenBank/DDBJ whole genome shotgun (WGS) entry which is preliminary data.</text>
</comment>
<feature type="compositionally biased region" description="Basic and acidic residues" evidence="7">
    <location>
        <begin position="686"/>
        <end position="696"/>
    </location>
</feature>
<feature type="transmembrane region" description="Helical" evidence="8">
    <location>
        <begin position="16"/>
        <end position="36"/>
    </location>
</feature>
<organism evidence="9 10">
    <name type="scientific">Coleophoma crateriformis</name>
    <dbReference type="NCBI Taxonomy" id="565419"/>
    <lineage>
        <taxon>Eukaryota</taxon>
        <taxon>Fungi</taxon>
        <taxon>Dikarya</taxon>
        <taxon>Ascomycota</taxon>
        <taxon>Pezizomycotina</taxon>
        <taxon>Leotiomycetes</taxon>
        <taxon>Helotiales</taxon>
        <taxon>Dermateaceae</taxon>
        <taxon>Coleophoma</taxon>
    </lineage>
</organism>
<dbReference type="GO" id="GO:0008395">
    <property type="term" value="F:steroid hydroxylase activity"/>
    <property type="evidence" value="ECO:0007669"/>
    <property type="project" value="TreeGrafter"/>
</dbReference>
<proteinExistence type="inferred from homology"/>
<keyword evidence="8" id="KW-0812">Transmembrane</keyword>
<dbReference type="InterPro" id="IPR001128">
    <property type="entry name" value="Cyt_P450"/>
</dbReference>
<evidence type="ECO:0000256" key="1">
    <source>
        <dbReference type="ARBA" id="ARBA00001971"/>
    </source>
</evidence>
<reference evidence="9 10" key="1">
    <citation type="journal article" date="2018" name="IMA Fungus">
        <title>IMA Genome-F 9: Draft genome sequence of Annulohypoxylon stygium, Aspergillus mulundensis, Berkeleyomyces basicola (syn. Thielaviopsis basicola), Ceratocystis smalleyi, two Cercospora beticola strains, Coleophoma cylindrospora, Fusarium fracticaudum, Phialophora cf. hyalina, and Morchella septimelata.</title>
        <authorList>
            <person name="Wingfield B.D."/>
            <person name="Bills G.F."/>
            <person name="Dong Y."/>
            <person name="Huang W."/>
            <person name="Nel W.J."/>
            <person name="Swalarsk-Parry B.S."/>
            <person name="Vaghefi N."/>
            <person name="Wilken P.M."/>
            <person name="An Z."/>
            <person name="de Beer Z.W."/>
            <person name="De Vos L."/>
            <person name="Chen L."/>
            <person name="Duong T.A."/>
            <person name="Gao Y."/>
            <person name="Hammerbacher A."/>
            <person name="Kikkert J.R."/>
            <person name="Li Y."/>
            <person name="Li H."/>
            <person name="Li K."/>
            <person name="Li Q."/>
            <person name="Liu X."/>
            <person name="Ma X."/>
            <person name="Naidoo K."/>
            <person name="Pethybridge S.J."/>
            <person name="Sun J."/>
            <person name="Steenkamp E.T."/>
            <person name="van der Nest M.A."/>
            <person name="van Wyk S."/>
            <person name="Wingfield M.J."/>
            <person name="Xiong C."/>
            <person name="Yue Q."/>
            <person name="Zhang X."/>
        </authorList>
    </citation>
    <scope>NUCLEOTIDE SEQUENCE [LARGE SCALE GENOMIC DNA]</scope>
    <source>
        <strain evidence="9 10">BP5796</strain>
    </source>
</reference>
<comment type="cofactor">
    <cofactor evidence="1 6">
        <name>heme</name>
        <dbReference type="ChEBI" id="CHEBI:30413"/>
    </cofactor>
</comment>
<dbReference type="GO" id="GO:0016705">
    <property type="term" value="F:oxidoreductase activity, acting on paired donors, with incorporation or reduction of molecular oxygen"/>
    <property type="evidence" value="ECO:0007669"/>
    <property type="project" value="InterPro"/>
</dbReference>
<dbReference type="InterPro" id="IPR036396">
    <property type="entry name" value="Cyt_P450_sf"/>
</dbReference>
<evidence type="ECO:0000256" key="5">
    <source>
        <dbReference type="ARBA" id="ARBA00023004"/>
    </source>
</evidence>
<name>A0A3D8SBH2_9HELO</name>
<dbReference type="OrthoDB" id="1470350at2759"/>
<evidence type="ECO:0000256" key="3">
    <source>
        <dbReference type="ARBA" id="ARBA00022617"/>
    </source>
</evidence>
<protein>
    <recommendedName>
        <fullName evidence="11">Cytochrome P450</fullName>
    </recommendedName>
</protein>
<dbReference type="InterPro" id="IPR050529">
    <property type="entry name" value="CYP450_sterol_14alpha_dmase"/>
</dbReference>
<evidence type="ECO:0000256" key="8">
    <source>
        <dbReference type="SAM" id="Phobius"/>
    </source>
</evidence>
<keyword evidence="10" id="KW-1185">Reference proteome</keyword>
<keyword evidence="3 6" id="KW-0349">Heme</keyword>
<dbReference type="PANTHER" id="PTHR24304:SF2">
    <property type="entry name" value="24-HYDROXYCHOLESTEROL 7-ALPHA-HYDROXYLASE"/>
    <property type="match status" value="1"/>
</dbReference>
<evidence type="ECO:0000256" key="4">
    <source>
        <dbReference type="ARBA" id="ARBA00022723"/>
    </source>
</evidence>
<dbReference type="InterPro" id="IPR017972">
    <property type="entry name" value="Cyt_P450_CS"/>
</dbReference>
<keyword evidence="8" id="KW-0472">Membrane</keyword>
<feature type="region of interest" description="Disordered" evidence="7">
    <location>
        <begin position="678"/>
        <end position="705"/>
    </location>
</feature>
<evidence type="ECO:0000256" key="7">
    <source>
        <dbReference type="SAM" id="MobiDB-lite"/>
    </source>
</evidence>
<dbReference type="PROSITE" id="PS00086">
    <property type="entry name" value="CYTOCHROME_P450"/>
    <property type="match status" value="1"/>
</dbReference>
<dbReference type="EMBL" id="PDLN01000006">
    <property type="protein sequence ID" value="RDW83454.1"/>
    <property type="molecule type" value="Genomic_DNA"/>
</dbReference>
<keyword evidence="5 6" id="KW-0408">Iron</keyword>
<dbReference type="SUPFAM" id="SSF48264">
    <property type="entry name" value="Cytochrome P450"/>
    <property type="match status" value="1"/>
</dbReference>
<gene>
    <name evidence="9" type="ORF">BP5796_04945</name>
</gene>
<dbReference type="GO" id="GO:0020037">
    <property type="term" value="F:heme binding"/>
    <property type="evidence" value="ECO:0007669"/>
    <property type="project" value="InterPro"/>
</dbReference>
<dbReference type="PRINTS" id="PR00465">
    <property type="entry name" value="EP450IV"/>
</dbReference>
<evidence type="ECO:0000256" key="2">
    <source>
        <dbReference type="ARBA" id="ARBA00010617"/>
    </source>
</evidence>
<comment type="similarity">
    <text evidence="2">Belongs to the cytochrome P450 family.</text>
</comment>
<feature type="region of interest" description="Disordered" evidence="7">
    <location>
        <begin position="446"/>
        <end position="468"/>
    </location>
</feature>
<dbReference type="PANTHER" id="PTHR24304">
    <property type="entry name" value="CYTOCHROME P450 FAMILY 7"/>
    <property type="match status" value="1"/>
</dbReference>
<dbReference type="GO" id="GO:0005506">
    <property type="term" value="F:iron ion binding"/>
    <property type="evidence" value="ECO:0007669"/>
    <property type="project" value="InterPro"/>
</dbReference>
<dbReference type="CDD" id="cd11040">
    <property type="entry name" value="CYP7_CYP8-like"/>
    <property type="match status" value="1"/>
</dbReference>
<evidence type="ECO:0000313" key="9">
    <source>
        <dbReference type="EMBL" id="RDW83454.1"/>
    </source>
</evidence>
<evidence type="ECO:0000313" key="10">
    <source>
        <dbReference type="Proteomes" id="UP000256328"/>
    </source>
</evidence>
<dbReference type="AlphaFoldDB" id="A0A3D8SBH2"/>
<evidence type="ECO:0000256" key="6">
    <source>
        <dbReference type="PIRSR" id="PIRSR602403-1"/>
    </source>
</evidence>